<sequence>MISFLKRIALQTREFLPIYFTFIYIQKVRYVLENKRNNSGIKVNRIYIQNTKKLGAKQLEA</sequence>
<keyword evidence="2" id="KW-1185">Reference proteome</keyword>
<evidence type="ECO:0000313" key="2">
    <source>
        <dbReference type="Proteomes" id="UP000276133"/>
    </source>
</evidence>
<gene>
    <name evidence="1" type="ORF">BpHYR1_049549</name>
</gene>
<comment type="caution">
    <text evidence="1">The sequence shown here is derived from an EMBL/GenBank/DDBJ whole genome shotgun (WGS) entry which is preliminary data.</text>
</comment>
<accession>A0A3M7SAT1</accession>
<protein>
    <submittedName>
        <fullName evidence="1">Uncharacterized protein</fullName>
    </submittedName>
</protein>
<dbReference type="EMBL" id="REGN01001733">
    <property type="protein sequence ID" value="RNA32871.1"/>
    <property type="molecule type" value="Genomic_DNA"/>
</dbReference>
<proteinExistence type="predicted"/>
<organism evidence="1 2">
    <name type="scientific">Brachionus plicatilis</name>
    <name type="common">Marine rotifer</name>
    <name type="synonym">Brachionus muelleri</name>
    <dbReference type="NCBI Taxonomy" id="10195"/>
    <lineage>
        <taxon>Eukaryota</taxon>
        <taxon>Metazoa</taxon>
        <taxon>Spiralia</taxon>
        <taxon>Gnathifera</taxon>
        <taxon>Rotifera</taxon>
        <taxon>Eurotatoria</taxon>
        <taxon>Monogononta</taxon>
        <taxon>Pseudotrocha</taxon>
        <taxon>Ploima</taxon>
        <taxon>Brachionidae</taxon>
        <taxon>Brachionus</taxon>
    </lineage>
</organism>
<name>A0A3M7SAT1_BRAPC</name>
<evidence type="ECO:0000313" key="1">
    <source>
        <dbReference type="EMBL" id="RNA32871.1"/>
    </source>
</evidence>
<dbReference type="AlphaFoldDB" id="A0A3M7SAT1"/>
<reference evidence="1 2" key="1">
    <citation type="journal article" date="2018" name="Sci. Rep.">
        <title>Genomic signatures of local adaptation to the degree of environmental predictability in rotifers.</title>
        <authorList>
            <person name="Franch-Gras L."/>
            <person name="Hahn C."/>
            <person name="Garcia-Roger E.M."/>
            <person name="Carmona M.J."/>
            <person name="Serra M."/>
            <person name="Gomez A."/>
        </authorList>
    </citation>
    <scope>NUCLEOTIDE SEQUENCE [LARGE SCALE GENOMIC DNA]</scope>
    <source>
        <strain evidence="1">HYR1</strain>
    </source>
</reference>
<dbReference type="Proteomes" id="UP000276133">
    <property type="component" value="Unassembled WGS sequence"/>
</dbReference>